<protein>
    <submittedName>
        <fullName evidence="1">Uncharacterized protein</fullName>
    </submittedName>
</protein>
<reference evidence="1" key="1">
    <citation type="submission" date="2020-06" db="EMBL/GenBank/DDBJ databases">
        <title>Unique genomic features of the anaerobic methanotrophic archaea.</title>
        <authorList>
            <person name="Chadwick G.L."/>
            <person name="Skennerton C.T."/>
            <person name="Laso-Perez R."/>
            <person name="Leu A.O."/>
            <person name="Speth D.R."/>
            <person name="Yu H."/>
            <person name="Morgan-Lang C."/>
            <person name="Hatzenpichler R."/>
            <person name="Goudeau D."/>
            <person name="Malmstrom R."/>
            <person name="Brazelton W.J."/>
            <person name="Woyke T."/>
            <person name="Hallam S.J."/>
            <person name="Tyson G.W."/>
            <person name="Wegener G."/>
            <person name="Boetius A."/>
            <person name="Orphan V."/>
        </authorList>
    </citation>
    <scope>NUCLEOTIDE SEQUENCE</scope>
</reference>
<evidence type="ECO:0000313" key="1">
    <source>
        <dbReference type="EMBL" id="QNO54383.1"/>
    </source>
</evidence>
<sequence length="79" mass="9678">MQVTKQIHAIKIPFQIFVYLNHIQKYLWYPVRFLELIYDLGNKHYDDKSSAHDGHVKRGVRYMDLFWREKTNEHGEQRS</sequence>
<accession>A0A7G9Z299</accession>
<proteinExistence type="predicted"/>
<organism evidence="1">
    <name type="scientific">Candidatus Methanophaga sp. ANME-1 ERB7</name>
    <dbReference type="NCBI Taxonomy" id="2759913"/>
    <lineage>
        <taxon>Archaea</taxon>
        <taxon>Methanobacteriati</taxon>
        <taxon>Methanobacteriota</taxon>
        <taxon>Stenosarchaea group</taxon>
        <taxon>Methanomicrobia</taxon>
        <taxon>Candidatus Methanophagales</taxon>
        <taxon>Candidatus Methanophagaceae</taxon>
        <taxon>Candidatus Methanophaga</taxon>
    </lineage>
</organism>
<gene>
    <name evidence="1" type="ORF">NMFEFIAP_00009</name>
</gene>
<name>A0A7G9Z299_9EURY</name>
<dbReference type="AlphaFoldDB" id="A0A7G9Z299"/>
<dbReference type="EMBL" id="MT631577">
    <property type="protein sequence ID" value="QNO54383.1"/>
    <property type="molecule type" value="Genomic_DNA"/>
</dbReference>